<comment type="caution">
    <text evidence="2">The sequence shown here is derived from an EMBL/GenBank/DDBJ whole genome shotgun (WGS) entry which is preliminary data.</text>
</comment>
<feature type="region of interest" description="Disordered" evidence="1">
    <location>
        <begin position="17"/>
        <end position="41"/>
    </location>
</feature>
<reference evidence="2" key="1">
    <citation type="journal article" date="2015" name="Nature">
        <title>Complex archaea that bridge the gap between prokaryotes and eukaryotes.</title>
        <authorList>
            <person name="Spang A."/>
            <person name="Saw J.H."/>
            <person name="Jorgensen S.L."/>
            <person name="Zaremba-Niedzwiedzka K."/>
            <person name="Martijn J."/>
            <person name="Lind A.E."/>
            <person name="van Eijk R."/>
            <person name="Schleper C."/>
            <person name="Guy L."/>
            <person name="Ettema T.J."/>
        </authorList>
    </citation>
    <scope>NUCLEOTIDE SEQUENCE</scope>
</reference>
<sequence length="401" mass="42505">MPDITFNRFDGGLFLEGRSDQLPDNTQRRNKGLHPDSLTTMKSRNGSQLVKSLDAHSLFEFNNLRFAGATTIFFRDGVSAKTGLTGDRLRFAKMPPTLGVEDSLFVAGGGDLFKINSSGTVTQWGIDAPLTNPSAAVGVAGVLTGDYQYKITFTNTATGTRSNSNPLAASVTLSSDKADLSSIPVSSDSQVDAREIWRTVSGGTSFFLLATIADNVTTIFTDNDPDSALSGATELPLDNTPPLDAFNGCVGPHGGRMWWFNDSTLGARGRISFSPEGRAEAVEGNVDVSSDDDKINPAVSWKGVLYCFSPTTIFEVTGSGTEGIFTVNGIGGAPGTTQSFTVAETSDGIIYQGQNSIQIFNGIKSEPLNIGPIEGIFKGETLEDIIGFTGIVATVTETEYI</sequence>
<evidence type="ECO:0000256" key="1">
    <source>
        <dbReference type="SAM" id="MobiDB-lite"/>
    </source>
</evidence>
<feature type="non-terminal residue" evidence="2">
    <location>
        <position position="401"/>
    </location>
</feature>
<name>A0A0F9QQI5_9ZZZZ</name>
<proteinExistence type="predicted"/>
<organism evidence="2">
    <name type="scientific">marine sediment metagenome</name>
    <dbReference type="NCBI Taxonomy" id="412755"/>
    <lineage>
        <taxon>unclassified sequences</taxon>
        <taxon>metagenomes</taxon>
        <taxon>ecological metagenomes</taxon>
    </lineage>
</organism>
<dbReference type="AlphaFoldDB" id="A0A0F9QQI5"/>
<evidence type="ECO:0000313" key="2">
    <source>
        <dbReference type="EMBL" id="KKN44724.1"/>
    </source>
</evidence>
<protein>
    <submittedName>
        <fullName evidence="2">Uncharacterized protein</fullName>
    </submittedName>
</protein>
<dbReference type="EMBL" id="LAZR01001433">
    <property type="protein sequence ID" value="KKN44724.1"/>
    <property type="molecule type" value="Genomic_DNA"/>
</dbReference>
<gene>
    <name evidence="2" type="ORF">LCGC14_0690030</name>
</gene>
<accession>A0A0F9QQI5</accession>